<organism evidence="7 8">
    <name type="scientific">Clostridium saccharobutylicum</name>
    <dbReference type="NCBI Taxonomy" id="169679"/>
    <lineage>
        <taxon>Bacteria</taxon>
        <taxon>Bacillati</taxon>
        <taxon>Bacillota</taxon>
        <taxon>Clostridia</taxon>
        <taxon>Eubacteriales</taxon>
        <taxon>Clostridiaceae</taxon>
        <taxon>Clostridium</taxon>
    </lineage>
</organism>
<dbReference type="PROSITE" id="PS50885">
    <property type="entry name" value="HAMP"/>
    <property type="match status" value="1"/>
</dbReference>
<evidence type="ECO:0000313" key="8">
    <source>
        <dbReference type="Proteomes" id="UP000191154"/>
    </source>
</evidence>
<evidence type="ECO:0000313" key="7">
    <source>
        <dbReference type="EMBL" id="OOM09340.1"/>
    </source>
</evidence>
<reference evidence="7 8" key="1">
    <citation type="submission" date="2016-05" db="EMBL/GenBank/DDBJ databases">
        <title>Microbial solvent formation.</title>
        <authorList>
            <person name="Poehlein A."/>
            <person name="Montoya Solano J.D."/>
            <person name="Flitsch S."/>
            <person name="Krabben P."/>
            <person name="Duerre P."/>
            <person name="Daniel R."/>
        </authorList>
    </citation>
    <scope>NUCLEOTIDE SEQUENCE [LARGE SCALE GENOMIC DNA]</scope>
    <source>
        <strain evidence="7 8">L1-8</strain>
    </source>
</reference>
<gene>
    <name evidence="7" type="primary">tar</name>
    <name evidence="7" type="ORF">CLOSAC_36210</name>
</gene>
<evidence type="ECO:0000256" key="3">
    <source>
        <dbReference type="PROSITE-ProRule" id="PRU00284"/>
    </source>
</evidence>
<evidence type="ECO:0000256" key="2">
    <source>
        <dbReference type="ARBA" id="ARBA00029447"/>
    </source>
</evidence>
<comment type="caution">
    <text evidence="7">The sequence shown here is derived from an EMBL/GenBank/DDBJ whole genome shotgun (WGS) entry which is preliminary data.</text>
</comment>
<comment type="similarity">
    <text evidence="2">Belongs to the methyl-accepting chemotaxis (MCP) protein family.</text>
</comment>
<dbReference type="PANTHER" id="PTHR43531:SF11">
    <property type="entry name" value="METHYL-ACCEPTING CHEMOTAXIS PROTEIN 3"/>
    <property type="match status" value="1"/>
</dbReference>
<dbReference type="EMBL" id="LZYZ01000007">
    <property type="protein sequence ID" value="OOM09340.1"/>
    <property type="molecule type" value="Genomic_DNA"/>
</dbReference>
<evidence type="ECO:0000256" key="4">
    <source>
        <dbReference type="SAM" id="Phobius"/>
    </source>
</evidence>
<dbReference type="RefSeq" id="WP_176127670.1">
    <property type="nucleotide sequence ID" value="NZ_LZYZ01000007.1"/>
</dbReference>
<dbReference type="GO" id="GO:0007165">
    <property type="term" value="P:signal transduction"/>
    <property type="evidence" value="ECO:0007669"/>
    <property type="project" value="UniProtKB-KW"/>
</dbReference>
<evidence type="ECO:0000259" key="6">
    <source>
        <dbReference type="PROSITE" id="PS50885"/>
    </source>
</evidence>
<dbReference type="InterPro" id="IPR004090">
    <property type="entry name" value="Chemotax_Me-accpt_rcpt"/>
</dbReference>
<dbReference type="InterPro" id="IPR004089">
    <property type="entry name" value="MCPsignal_dom"/>
</dbReference>
<evidence type="ECO:0000256" key="1">
    <source>
        <dbReference type="ARBA" id="ARBA00022500"/>
    </source>
</evidence>
<dbReference type="Pfam" id="PF00015">
    <property type="entry name" value="MCPsignal"/>
    <property type="match status" value="1"/>
</dbReference>
<keyword evidence="3" id="KW-0807">Transducer</keyword>
<protein>
    <submittedName>
        <fullName evidence="7">Methyl-accepting chemotaxis protein II</fullName>
    </submittedName>
</protein>
<keyword evidence="4" id="KW-0472">Membrane</keyword>
<feature type="domain" description="HAMP" evidence="6">
    <location>
        <begin position="251"/>
        <end position="303"/>
    </location>
</feature>
<feature type="domain" description="Methyl-accepting transducer" evidence="5">
    <location>
        <begin position="353"/>
        <end position="582"/>
    </location>
</feature>
<accession>A0A1S8MYU4</accession>
<dbReference type="GO" id="GO:0004888">
    <property type="term" value="F:transmembrane signaling receptor activity"/>
    <property type="evidence" value="ECO:0007669"/>
    <property type="project" value="InterPro"/>
</dbReference>
<dbReference type="CDD" id="cd11386">
    <property type="entry name" value="MCP_signal"/>
    <property type="match status" value="1"/>
</dbReference>
<dbReference type="SMART" id="SM00283">
    <property type="entry name" value="MA"/>
    <property type="match status" value="1"/>
</dbReference>
<dbReference type="Pfam" id="PF18947">
    <property type="entry name" value="HAMP_2"/>
    <property type="match status" value="1"/>
</dbReference>
<feature type="transmembrane region" description="Helical" evidence="4">
    <location>
        <begin position="222"/>
        <end position="245"/>
    </location>
</feature>
<dbReference type="GO" id="GO:0016020">
    <property type="term" value="C:membrane"/>
    <property type="evidence" value="ECO:0007669"/>
    <property type="project" value="InterPro"/>
</dbReference>
<dbReference type="InterPro" id="IPR003660">
    <property type="entry name" value="HAMP_dom"/>
</dbReference>
<dbReference type="InterPro" id="IPR024478">
    <property type="entry name" value="HlyB_4HB_MCP"/>
</dbReference>
<keyword evidence="4" id="KW-1133">Transmembrane helix</keyword>
<dbReference type="STRING" id="169679.CSACC_28340"/>
<dbReference type="Gene3D" id="1.10.287.950">
    <property type="entry name" value="Methyl-accepting chemotaxis protein"/>
    <property type="match status" value="1"/>
</dbReference>
<dbReference type="Gene3D" id="6.10.340.10">
    <property type="match status" value="1"/>
</dbReference>
<dbReference type="SUPFAM" id="SSF58104">
    <property type="entry name" value="Methyl-accepting chemotaxis protein (MCP) signaling domain"/>
    <property type="match status" value="1"/>
</dbReference>
<dbReference type="PANTHER" id="PTHR43531">
    <property type="entry name" value="PROTEIN ICFG"/>
    <property type="match status" value="1"/>
</dbReference>
<sequence>MLKSIFKNINNYELNIKQKQVNNKVSNVLTKKYKEVNDYLKVRYKDYSIEKKIKRGFSIIIGISMIFMLALLLDLGIVSNKINRLYNGPYSTVDTAWSMKTGLAMIDRYMYRAMLEDDKSRIKKYIDASNNEEELLKQNIQKLRSNFVGDITLIDDFENNLDIALNDRKLICDSLNKGDKYAARTIMNSGYKAKVEHCEKSISDICNDSELSSKNFVKDSNISAIAGFIIALLVIIIISIISILITKLIVGVLLEGINHVTKISNNLSSGNLKYDNLYESEDEMGKMTRNLNSTIDGLSNYIKDISSILKELSYGNLKIKTTIDYKGEFLQIKYSLENIISSLNKSFGSINQATKAVASGANEIALTSKSLAEGSTNQSNAIEEVVKNIGDISSKVKNNTENAAKANEFSLVTKTMIVNANEKMKDLINSMGDIKDSSRKISDIIVTIENIASQTNLLALNAAIEASRAGEAGRGFAVVAEEVRKLAKQSADAVKDTTNIIKNSIKEVARGNDLTEDVNNELNKVVLNIYNMSDLVNEISTACEIQSLDIIEITSRIDQISDVVQINSAIAEETSISTSELVMQTKILEEEVIKFDLQEQVNFKLL</sequence>
<dbReference type="Proteomes" id="UP000191154">
    <property type="component" value="Unassembled WGS sequence"/>
</dbReference>
<name>A0A1S8MYU4_CLOSA</name>
<dbReference type="AlphaFoldDB" id="A0A1S8MYU4"/>
<dbReference type="PRINTS" id="PR00260">
    <property type="entry name" value="CHEMTRNSDUCR"/>
</dbReference>
<dbReference type="GO" id="GO:0006935">
    <property type="term" value="P:chemotaxis"/>
    <property type="evidence" value="ECO:0007669"/>
    <property type="project" value="UniProtKB-KW"/>
</dbReference>
<evidence type="ECO:0000259" key="5">
    <source>
        <dbReference type="PROSITE" id="PS50111"/>
    </source>
</evidence>
<dbReference type="PROSITE" id="PS50111">
    <property type="entry name" value="CHEMOTAXIS_TRANSDUC_2"/>
    <property type="match status" value="1"/>
</dbReference>
<feature type="transmembrane region" description="Helical" evidence="4">
    <location>
        <begin position="57"/>
        <end position="77"/>
    </location>
</feature>
<proteinExistence type="inferred from homology"/>
<keyword evidence="4" id="KW-0812">Transmembrane</keyword>
<dbReference type="Pfam" id="PF12729">
    <property type="entry name" value="4HB_MCP_1"/>
    <property type="match status" value="1"/>
</dbReference>
<dbReference type="InterPro" id="IPR051310">
    <property type="entry name" value="MCP_chemotaxis"/>
</dbReference>
<keyword evidence="1" id="KW-0145">Chemotaxis</keyword>